<evidence type="ECO:0000313" key="20">
    <source>
        <dbReference type="EMBL" id="EFC52110.1"/>
    </source>
</evidence>
<protein>
    <recommendedName>
        <fullName evidence="7 18">1-acyl-sn-glycerol-3-phosphate acyltransferase</fullName>
        <ecNumber evidence="6 18">2.3.1.51</ecNumber>
    </recommendedName>
</protein>
<dbReference type="GO" id="GO:0003841">
    <property type="term" value="F:1-acylglycerol-3-phosphate O-acyltransferase activity"/>
    <property type="evidence" value="ECO:0007669"/>
    <property type="project" value="UniProtKB-UniRule"/>
</dbReference>
<evidence type="ECO:0000256" key="18">
    <source>
        <dbReference type="RuleBase" id="RU361267"/>
    </source>
</evidence>
<evidence type="ECO:0000256" key="5">
    <source>
        <dbReference type="ARBA" id="ARBA00008655"/>
    </source>
</evidence>
<keyword evidence="16 18" id="KW-0012">Acyltransferase</keyword>
<comment type="caution">
    <text evidence="20">The sequence shown here is derived from an EMBL/GenBank/DDBJ whole genome shotgun (WGS) entry which is preliminary data.</text>
</comment>
<evidence type="ECO:0000256" key="13">
    <source>
        <dbReference type="ARBA" id="ARBA00023136"/>
    </source>
</evidence>
<evidence type="ECO:0000256" key="11">
    <source>
        <dbReference type="ARBA" id="ARBA00022679"/>
    </source>
</evidence>
<dbReference type="PANTHER" id="PTHR10434">
    <property type="entry name" value="1-ACYL-SN-GLYCEROL-3-PHOSPHATE ACYLTRANSFERASE"/>
    <property type="match status" value="1"/>
</dbReference>
<keyword evidence="13" id="KW-0472">Membrane</keyword>
<evidence type="ECO:0000256" key="2">
    <source>
        <dbReference type="ARBA" id="ARBA00004417"/>
    </source>
</evidence>
<accession>A0A9W5IQZ8</accession>
<dbReference type="SUPFAM" id="SSF69593">
    <property type="entry name" value="Glycerol-3-phosphate (1)-acyltransferase"/>
    <property type="match status" value="1"/>
</dbReference>
<evidence type="ECO:0000256" key="1">
    <source>
        <dbReference type="ARBA" id="ARBA00001141"/>
    </source>
</evidence>
<reference evidence="20 21" key="1">
    <citation type="submission" date="2010-01" db="EMBL/GenBank/DDBJ databases">
        <authorList>
            <person name="Weinstock G."/>
            <person name="Sodergren E."/>
            <person name="Clifton S."/>
            <person name="Fulton L."/>
            <person name="Fulton B."/>
            <person name="Courtney L."/>
            <person name="Fronick C."/>
            <person name="Harrison M."/>
            <person name="Strong C."/>
            <person name="Farmer C."/>
            <person name="Delahaunty K."/>
            <person name="Markovic C."/>
            <person name="Hall O."/>
            <person name="Minx P."/>
            <person name="Tomlinson C."/>
            <person name="Mitreva M."/>
            <person name="Nelson J."/>
            <person name="Hou S."/>
            <person name="Wollam A."/>
            <person name="Pepin K.H."/>
            <person name="Johnson M."/>
            <person name="Bhonagiri V."/>
            <person name="Nash W.E."/>
            <person name="Warren W."/>
            <person name="Chinwalla A."/>
            <person name="Mardis E.R."/>
            <person name="Wilson R.K."/>
        </authorList>
    </citation>
    <scope>NUCLEOTIDE SEQUENCE [LARGE SCALE GENOMIC DNA]</scope>
    <source>
        <strain evidence="20 21">NJ9703</strain>
    </source>
</reference>
<keyword evidence="11 18" id="KW-0808">Transferase</keyword>
<keyword evidence="12 18" id="KW-0443">Lipid metabolism</keyword>
<dbReference type="Pfam" id="PF01553">
    <property type="entry name" value="Acyltransferase"/>
    <property type="match status" value="1"/>
</dbReference>
<comment type="subcellular location">
    <subcellularLocation>
        <location evidence="2">Cell inner membrane</location>
        <topology evidence="2">Peripheral membrane protein</topology>
    </subcellularLocation>
</comment>
<dbReference type="Proteomes" id="UP000004621">
    <property type="component" value="Unassembled WGS sequence"/>
</dbReference>
<dbReference type="InterPro" id="IPR002123">
    <property type="entry name" value="Plipid/glycerol_acylTrfase"/>
</dbReference>
<evidence type="ECO:0000256" key="4">
    <source>
        <dbReference type="ARBA" id="ARBA00005189"/>
    </source>
</evidence>
<comment type="domain">
    <text evidence="18">The HXXXXD motif is essential for acyltransferase activity and may constitute the binding site for the phosphate moiety of the glycerol-3-phosphate.</text>
</comment>
<comment type="pathway">
    <text evidence="3">Phospholipid metabolism; CDP-diacylglycerol biosynthesis; CDP-diacylglycerol from sn-glycerol 3-phosphate: step 2/3.</text>
</comment>
<evidence type="ECO:0000256" key="8">
    <source>
        <dbReference type="ARBA" id="ARBA00022475"/>
    </source>
</evidence>
<comment type="pathway">
    <text evidence="4">Lipid metabolism.</text>
</comment>
<feature type="domain" description="Phospholipid/glycerol acyltransferase" evidence="19">
    <location>
        <begin position="72"/>
        <end position="184"/>
    </location>
</feature>
<evidence type="ECO:0000256" key="16">
    <source>
        <dbReference type="ARBA" id="ARBA00023315"/>
    </source>
</evidence>
<gene>
    <name evidence="20" type="ORF">NEISUBOT_04514</name>
</gene>
<name>A0A9W5IQZ8_NEISU</name>
<organism evidence="20 21">
    <name type="scientific">Neisseria subflava NJ9703</name>
    <dbReference type="NCBI Taxonomy" id="546268"/>
    <lineage>
        <taxon>Bacteria</taxon>
        <taxon>Pseudomonadati</taxon>
        <taxon>Pseudomonadota</taxon>
        <taxon>Betaproteobacteria</taxon>
        <taxon>Neisseriales</taxon>
        <taxon>Neisseriaceae</taxon>
        <taxon>Neisseria</taxon>
    </lineage>
</organism>
<evidence type="ECO:0000256" key="6">
    <source>
        <dbReference type="ARBA" id="ARBA00013211"/>
    </source>
</evidence>
<evidence type="ECO:0000256" key="17">
    <source>
        <dbReference type="ARBA" id="ARBA00037183"/>
    </source>
</evidence>
<keyword evidence="15 18" id="KW-1208">Phospholipid metabolism</keyword>
<dbReference type="NCBIfam" id="TIGR00530">
    <property type="entry name" value="AGP_acyltrn"/>
    <property type="match status" value="1"/>
</dbReference>
<evidence type="ECO:0000313" key="21">
    <source>
        <dbReference type="Proteomes" id="UP000004621"/>
    </source>
</evidence>
<dbReference type="GO" id="GO:0006654">
    <property type="term" value="P:phosphatidic acid biosynthetic process"/>
    <property type="evidence" value="ECO:0007669"/>
    <property type="project" value="TreeGrafter"/>
</dbReference>
<proteinExistence type="inferred from homology"/>
<comment type="similarity">
    <text evidence="5 18">Belongs to the 1-acyl-sn-glycerol-3-phosphate acyltransferase family.</text>
</comment>
<evidence type="ECO:0000256" key="7">
    <source>
        <dbReference type="ARBA" id="ARBA00016139"/>
    </source>
</evidence>
<dbReference type="EMBL" id="ACEO02000006">
    <property type="protein sequence ID" value="EFC52110.1"/>
    <property type="molecule type" value="Genomic_DNA"/>
</dbReference>
<dbReference type="CDD" id="cd07989">
    <property type="entry name" value="LPLAT_AGPAT-like"/>
    <property type="match status" value="1"/>
</dbReference>
<evidence type="ECO:0000256" key="10">
    <source>
        <dbReference type="ARBA" id="ARBA00022519"/>
    </source>
</evidence>
<comment type="function">
    <text evidence="17">Converts lysophosphatidic acid (LPA) into phosphatidic acid by incorporating acyl moiety at the 2 position.</text>
</comment>
<dbReference type="GO" id="GO:0005886">
    <property type="term" value="C:plasma membrane"/>
    <property type="evidence" value="ECO:0007669"/>
    <property type="project" value="UniProtKB-SubCell"/>
</dbReference>
<keyword evidence="10" id="KW-0997">Cell inner membrane</keyword>
<evidence type="ECO:0000256" key="3">
    <source>
        <dbReference type="ARBA" id="ARBA00004728"/>
    </source>
</evidence>
<keyword evidence="9 18" id="KW-0444">Lipid biosynthesis</keyword>
<evidence type="ECO:0000256" key="14">
    <source>
        <dbReference type="ARBA" id="ARBA00023209"/>
    </source>
</evidence>
<dbReference type="AlphaFoldDB" id="A0A9W5IQZ8"/>
<keyword evidence="14 18" id="KW-0594">Phospholipid biosynthesis</keyword>
<dbReference type="InterPro" id="IPR004552">
    <property type="entry name" value="AGP_acyltrans"/>
</dbReference>
<evidence type="ECO:0000256" key="15">
    <source>
        <dbReference type="ARBA" id="ARBA00023264"/>
    </source>
</evidence>
<dbReference type="EC" id="2.3.1.51" evidence="6 18"/>
<evidence type="ECO:0000256" key="12">
    <source>
        <dbReference type="ARBA" id="ARBA00023098"/>
    </source>
</evidence>
<dbReference type="RefSeq" id="WP_004520135.1">
    <property type="nucleotide sequence ID" value="NZ_ACEO02000006.1"/>
</dbReference>
<sequence length="261" mass="28739">MSKQKAPFFKRLSRLCRLATWLFRTGRDLRAIDGNNAEERNHAVVVLGKGALDALDIELEIGVPPQGNVSGTLVVANHVSWLDIFAMSAVYPSSFIAKQEISGWPVLGKMGKNAGTVFINRNSRRDVEPINQAICAALKAGQNVSFFPEARTSSGLGILPFKAALFQSAIDAKAPIQAVTLRYYDGEGQRTDLPSYAEVNLFQSLWRIVSMKKICIRLDFSPQYKPTDMPDKDRYALKDIAETAIGEIVASDSPVQPLPKK</sequence>
<evidence type="ECO:0000259" key="19">
    <source>
        <dbReference type="SMART" id="SM00563"/>
    </source>
</evidence>
<evidence type="ECO:0000256" key="9">
    <source>
        <dbReference type="ARBA" id="ARBA00022516"/>
    </source>
</evidence>
<dbReference type="PANTHER" id="PTHR10434:SF59">
    <property type="entry name" value="1-ACYL-SN-GLYCEROL-3-PHOSPHATE ACYLTRANSFERASE"/>
    <property type="match status" value="1"/>
</dbReference>
<dbReference type="SMART" id="SM00563">
    <property type="entry name" value="PlsC"/>
    <property type="match status" value="1"/>
</dbReference>
<comment type="catalytic activity">
    <reaction evidence="1 18">
        <text>a 1-acyl-sn-glycero-3-phosphate + an acyl-CoA = a 1,2-diacyl-sn-glycero-3-phosphate + CoA</text>
        <dbReference type="Rhea" id="RHEA:19709"/>
        <dbReference type="ChEBI" id="CHEBI:57287"/>
        <dbReference type="ChEBI" id="CHEBI:57970"/>
        <dbReference type="ChEBI" id="CHEBI:58342"/>
        <dbReference type="ChEBI" id="CHEBI:58608"/>
        <dbReference type="EC" id="2.3.1.51"/>
    </reaction>
</comment>
<keyword evidence="8" id="KW-1003">Cell membrane</keyword>